<evidence type="ECO:0000313" key="4">
    <source>
        <dbReference type="Proteomes" id="UP001497453"/>
    </source>
</evidence>
<gene>
    <name evidence="3" type="ORF">GFSPODELE1_LOCUS2916</name>
</gene>
<feature type="transmembrane region" description="Helical" evidence="2">
    <location>
        <begin position="844"/>
        <end position="869"/>
    </location>
</feature>
<proteinExistence type="predicted"/>
<name>A0ABP1CW73_9APHY</name>
<feature type="compositionally biased region" description="Low complexity" evidence="1">
    <location>
        <begin position="119"/>
        <end position="129"/>
    </location>
</feature>
<protein>
    <submittedName>
        <fullName evidence="3">Uncharacterized protein</fullName>
    </submittedName>
</protein>
<accession>A0ABP1CW73</accession>
<evidence type="ECO:0000256" key="2">
    <source>
        <dbReference type="SAM" id="Phobius"/>
    </source>
</evidence>
<sequence length="912" mass="99036">MSETPNTSRQASPVRSLRSRMGTMLRRNSSGFGFSRPTTPLRRSDSKTSLRLSTDSAPASSQDHHVPSPVQESPAREAEAEQPSAPAAPAPSSLSKEVTSSPEAAPVQLTAEPESTTHAPAAPIEQPAEPKSDIAAQTSPAPVPSQPQSEEHRPEPEPQTVTVSTAAKAAAEVQPIVHEERAADAFAWSDDQKPKPAVVEDIPAESPPPARAPSIAAEPDSIPTSTQEAKVNPAPSEAHDTGFAWKDDTQSRVVTPRHSSSSLANVSSSGAPLVASPESTSRNLSPKGSKSSLSSSYGHVVVSAAGRRVSVSVDPNEGEIRRGRTSRSSSIRVSFDDSNADPFADPPAPQTMPVPSRMLSPIDSIAEPAESPRELQDTDLTGNQRVSILPYTEEHTYASMPGPVIMPLPPASSVILDHKPVKQVPSAYSLNERANGHTDHDPHETDERLPLLPRGMDQNAGTSKSAIHADVSSHSAVVFPSGPALWPTPAQSLQSLGWTEFLLPDSSIYYHHRGMRITTDIILRNTKKLEAVTEYLDRKLPEEVSLAPEGWELWLRDADTSKHGFSPIRSWVNHNAKVLSFDPPPARAGEVATLPDHITDDDRLDMEYRYWAFVEGHPSHIVLPDSVHREAMDALQWSYTDCLLPTNQPTPPPFLPHECQELMGLLHSFEDSSSKMNSVIHTRVVSRVLIRVAQWRQQYFRPNKPLPRDTAKGTVRPEHRLTFRRAVLDVAMSIICLGIPYLFVDRSRGRRIDEESGLQSAGPILMIGSCACLVSAVILSASVTFMTLPGLDDVARLAGMIAILFSASSMVSSVFALFRYKADVERTVVYVGGEGLMLLSRRSIVMSLPLVFLAWAIAAFVTGITFYSFRGATLTSRVVIKVPFQDYTHWAMVGTLGGLAGILMMSALLARR</sequence>
<feature type="compositionally biased region" description="Basic and acidic residues" evidence="1">
    <location>
        <begin position="237"/>
        <end position="250"/>
    </location>
</feature>
<feature type="compositionally biased region" description="Low complexity" evidence="1">
    <location>
        <begin position="284"/>
        <end position="296"/>
    </location>
</feature>
<feature type="transmembrane region" description="Helical" evidence="2">
    <location>
        <begin position="764"/>
        <end position="785"/>
    </location>
</feature>
<evidence type="ECO:0000256" key="1">
    <source>
        <dbReference type="SAM" id="MobiDB-lite"/>
    </source>
</evidence>
<feature type="transmembrane region" description="Helical" evidence="2">
    <location>
        <begin position="797"/>
        <end position="818"/>
    </location>
</feature>
<feature type="compositionally biased region" description="Polar residues" evidence="1">
    <location>
        <begin position="49"/>
        <end position="61"/>
    </location>
</feature>
<feature type="region of interest" description="Disordered" evidence="1">
    <location>
        <begin position="313"/>
        <end position="356"/>
    </location>
</feature>
<keyword evidence="2" id="KW-0812">Transmembrane</keyword>
<keyword evidence="2" id="KW-1133">Transmembrane helix</keyword>
<feature type="compositionally biased region" description="Low complexity" evidence="1">
    <location>
        <begin position="160"/>
        <end position="173"/>
    </location>
</feature>
<evidence type="ECO:0000313" key="3">
    <source>
        <dbReference type="EMBL" id="CAL1699925.1"/>
    </source>
</evidence>
<feature type="compositionally biased region" description="Polar residues" evidence="1">
    <location>
        <begin position="26"/>
        <end position="38"/>
    </location>
</feature>
<dbReference type="Proteomes" id="UP001497453">
    <property type="component" value="Chromosome 2"/>
</dbReference>
<reference evidence="4" key="1">
    <citation type="submission" date="2024-04" db="EMBL/GenBank/DDBJ databases">
        <authorList>
            <person name="Shaw F."/>
            <person name="Minotto A."/>
        </authorList>
    </citation>
    <scope>NUCLEOTIDE SEQUENCE [LARGE SCALE GENOMIC DNA]</scope>
</reference>
<feature type="compositionally biased region" description="Low complexity" evidence="1">
    <location>
        <begin position="81"/>
        <end position="97"/>
    </location>
</feature>
<keyword evidence="4" id="KW-1185">Reference proteome</keyword>
<feature type="transmembrane region" description="Helical" evidence="2">
    <location>
        <begin position="726"/>
        <end position="744"/>
    </location>
</feature>
<feature type="region of interest" description="Disordered" evidence="1">
    <location>
        <begin position="1"/>
        <end position="296"/>
    </location>
</feature>
<feature type="transmembrane region" description="Helical" evidence="2">
    <location>
        <begin position="889"/>
        <end position="910"/>
    </location>
</feature>
<organism evidence="3 4">
    <name type="scientific">Somion occarium</name>
    <dbReference type="NCBI Taxonomy" id="3059160"/>
    <lineage>
        <taxon>Eukaryota</taxon>
        <taxon>Fungi</taxon>
        <taxon>Dikarya</taxon>
        <taxon>Basidiomycota</taxon>
        <taxon>Agaricomycotina</taxon>
        <taxon>Agaricomycetes</taxon>
        <taxon>Polyporales</taxon>
        <taxon>Cerrenaceae</taxon>
        <taxon>Somion</taxon>
    </lineage>
</organism>
<keyword evidence="2" id="KW-0472">Membrane</keyword>
<feature type="compositionally biased region" description="Polar residues" evidence="1">
    <location>
        <begin position="1"/>
        <end position="13"/>
    </location>
</feature>
<feature type="compositionally biased region" description="Low complexity" evidence="1">
    <location>
        <begin position="259"/>
        <end position="269"/>
    </location>
</feature>
<dbReference type="CDD" id="cd06174">
    <property type="entry name" value="MFS"/>
    <property type="match status" value="1"/>
</dbReference>
<dbReference type="EMBL" id="OZ037945">
    <property type="protein sequence ID" value="CAL1699925.1"/>
    <property type="molecule type" value="Genomic_DNA"/>
</dbReference>